<name>A0A174HEK6_9FIRM</name>
<feature type="transmembrane region" description="Helical" evidence="2">
    <location>
        <begin position="170"/>
        <end position="187"/>
    </location>
</feature>
<evidence type="ECO:0000313" key="4">
    <source>
        <dbReference type="Proteomes" id="UP000095709"/>
    </source>
</evidence>
<evidence type="ECO:0000256" key="1">
    <source>
        <dbReference type="SAM" id="Coils"/>
    </source>
</evidence>
<dbReference type="Proteomes" id="UP000095709">
    <property type="component" value="Unassembled WGS sequence"/>
</dbReference>
<sequence length="263" mass="30968">MKRYYILHYFDPANVGSFLLVSLLGLILVLALVLLIAKLQIQRQLKEETEEKAKKIRRKKHQRRQYQIVESFYELVFSGTSILLFLSLYYIIDERLPQISMYWEKYQDVVLLVFIVLSVFLTSWLDVVLVKLTHLDPEQKASVRLISVFYIVLILLYIRFIYEDTNYDGLILYFLTLTVGRFLYFDFTVKSFLETMRGVLENLPLLVIMSAYSGFVCWYGFHVGFLLKSNGVILSTFLAHLFMDCSIFLLHKTGILKHVIRKI</sequence>
<protein>
    <submittedName>
        <fullName evidence="3">Uncharacterized protein</fullName>
    </submittedName>
</protein>
<organism evidence="3 4">
    <name type="scientific">Fusicatenibacter saccharivorans</name>
    <dbReference type="NCBI Taxonomy" id="1150298"/>
    <lineage>
        <taxon>Bacteria</taxon>
        <taxon>Bacillati</taxon>
        <taxon>Bacillota</taxon>
        <taxon>Clostridia</taxon>
        <taxon>Lachnospirales</taxon>
        <taxon>Lachnospiraceae</taxon>
        <taxon>Fusicatenibacter</taxon>
    </lineage>
</organism>
<feature type="transmembrane region" description="Helical" evidence="2">
    <location>
        <begin position="111"/>
        <end position="129"/>
    </location>
</feature>
<dbReference type="EMBL" id="CZAL01000001">
    <property type="protein sequence ID" value="CUO73284.1"/>
    <property type="molecule type" value="Genomic_DNA"/>
</dbReference>
<evidence type="ECO:0000313" key="3">
    <source>
        <dbReference type="EMBL" id="CUO73284.1"/>
    </source>
</evidence>
<gene>
    <name evidence="3" type="ORF">ERS852498_00367</name>
</gene>
<keyword evidence="2" id="KW-0812">Transmembrane</keyword>
<evidence type="ECO:0000256" key="2">
    <source>
        <dbReference type="SAM" id="Phobius"/>
    </source>
</evidence>
<feature type="transmembrane region" description="Helical" evidence="2">
    <location>
        <begin position="15"/>
        <end position="37"/>
    </location>
</feature>
<feature type="coiled-coil region" evidence="1">
    <location>
        <begin position="38"/>
        <end position="65"/>
    </location>
</feature>
<keyword evidence="2" id="KW-0472">Membrane</keyword>
<feature type="transmembrane region" description="Helical" evidence="2">
    <location>
        <begin position="199"/>
        <end position="221"/>
    </location>
</feature>
<reference evidence="3 4" key="1">
    <citation type="submission" date="2015-09" db="EMBL/GenBank/DDBJ databases">
        <authorList>
            <consortium name="Pathogen Informatics"/>
        </authorList>
    </citation>
    <scope>NUCLEOTIDE SEQUENCE [LARGE SCALE GENOMIC DNA]</scope>
    <source>
        <strain evidence="3 4">2789STDY5834885</strain>
    </source>
</reference>
<accession>A0A174HEK6</accession>
<keyword evidence="1" id="KW-0175">Coiled coil</keyword>
<feature type="transmembrane region" description="Helical" evidence="2">
    <location>
        <begin position="233"/>
        <end position="251"/>
    </location>
</feature>
<dbReference type="AlphaFoldDB" id="A0A174HEK6"/>
<keyword evidence="2" id="KW-1133">Transmembrane helix</keyword>
<proteinExistence type="predicted"/>
<feature type="transmembrane region" description="Helical" evidence="2">
    <location>
        <begin position="141"/>
        <end position="158"/>
    </location>
</feature>
<feature type="transmembrane region" description="Helical" evidence="2">
    <location>
        <begin position="72"/>
        <end position="91"/>
    </location>
</feature>
<dbReference type="RefSeq" id="WP_055265177.1">
    <property type="nucleotide sequence ID" value="NZ_CZAL01000001.1"/>
</dbReference>